<dbReference type="PROSITE" id="PS00086">
    <property type="entry name" value="CYTOCHROME_P450"/>
    <property type="match status" value="1"/>
</dbReference>
<proteinExistence type="inferred from homology"/>
<dbReference type="AlphaFoldDB" id="A0A543CJM3"/>
<keyword evidence="9" id="KW-1185">Reference proteome</keyword>
<keyword evidence="5 7" id="KW-0408">Iron</keyword>
<accession>A0A543CJM3</accession>
<keyword evidence="2 7" id="KW-0349">Heme</keyword>
<evidence type="ECO:0000256" key="1">
    <source>
        <dbReference type="ARBA" id="ARBA00010617"/>
    </source>
</evidence>
<dbReference type="InterPro" id="IPR002397">
    <property type="entry name" value="Cyt_P450_B"/>
</dbReference>
<dbReference type="CDD" id="cd11033">
    <property type="entry name" value="CYP142-like"/>
    <property type="match status" value="1"/>
</dbReference>
<evidence type="ECO:0000313" key="9">
    <source>
        <dbReference type="Proteomes" id="UP000316096"/>
    </source>
</evidence>
<dbReference type="GO" id="GO:0008395">
    <property type="term" value="F:steroid hydroxylase activity"/>
    <property type="evidence" value="ECO:0007669"/>
    <property type="project" value="TreeGrafter"/>
</dbReference>
<dbReference type="GO" id="GO:0005506">
    <property type="term" value="F:iron ion binding"/>
    <property type="evidence" value="ECO:0007669"/>
    <property type="project" value="InterPro"/>
</dbReference>
<sequence length="381" mass="42364">MQRLVDPVRYGVEGQPHDLWAELRLSPPTWCSVENYPPFWAVTRHADVRAVSVAPHLFSSQTEVVARPLDPPLGSIAPSILGTDPPEHRDYRNLTLPYFKPRALRPLAARIREITRALLDTAPSSLDFVADFAAWHPLRMLCELLGVPDEDVVLEMTNGLIGSADPEFAGSRRFGPYLRALIADRRAQPRDDLSSLIANSPLSDRAAVTYLMIIAVAGHDTTRSALAGGMLALISNPSQLALLRSRPDLYESAANEIVRYTSPVVHFLRMAVEDCELGGRQIRAGDRLMLFYPSANRDSAVFEDPYAFRVDRDPNPHLGWGVGEHYCLGANLARLEIRILLEELIPRLESVELTGDPEWMASNVVCGVKHLPISWQLSRKG</sequence>
<organism evidence="8 9">
    <name type="scientific">Actinoallomurus bryophytorum</name>
    <dbReference type="NCBI Taxonomy" id="1490222"/>
    <lineage>
        <taxon>Bacteria</taxon>
        <taxon>Bacillati</taxon>
        <taxon>Actinomycetota</taxon>
        <taxon>Actinomycetes</taxon>
        <taxon>Streptosporangiales</taxon>
        <taxon>Thermomonosporaceae</taxon>
        <taxon>Actinoallomurus</taxon>
    </lineage>
</organism>
<evidence type="ECO:0000256" key="3">
    <source>
        <dbReference type="ARBA" id="ARBA00022723"/>
    </source>
</evidence>
<dbReference type="EMBL" id="VFOZ01000001">
    <property type="protein sequence ID" value="TQL97298.1"/>
    <property type="molecule type" value="Genomic_DNA"/>
</dbReference>
<keyword evidence="4 7" id="KW-0560">Oxidoreductase</keyword>
<dbReference type="GO" id="GO:0036199">
    <property type="term" value="F:cholest-4-en-3-one 26-monooxygenase activity"/>
    <property type="evidence" value="ECO:0007669"/>
    <property type="project" value="TreeGrafter"/>
</dbReference>
<dbReference type="GO" id="GO:0006707">
    <property type="term" value="P:cholesterol catabolic process"/>
    <property type="evidence" value="ECO:0007669"/>
    <property type="project" value="TreeGrafter"/>
</dbReference>
<evidence type="ECO:0000256" key="2">
    <source>
        <dbReference type="ARBA" id="ARBA00022617"/>
    </source>
</evidence>
<keyword evidence="3 7" id="KW-0479">Metal-binding</keyword>
<dbReference type="RefSeq" id="WP_141956047.1">
    <property type="nucleotide sequence ID" value="NZ_VFOZ01000001.1"/>
</dbReference>
<dbReference type="OrthoDB" id="3203662at2"/>
<dbReference type="InterPro" id="IPR036396">
    <property type="entry name" value="Cyt_P450_sf"/>
</dbReference>
<dbReference type="PANTHER" id="PTHR46696">
    <property type="entry name" value="P450, PUTATIVE (EUROFUNG)-RELATED"/>
    <property type="match status" value="1"/>
</dbReference>
<evidence type="ECO:0000256" key="6">
    <source>
        <dbReference type="ARBA" id="ARBA00023033"/>
    </source>
</evidence>
<dbReference type="Proteomes" id="UP000316096">
    <property type="component" value="Unassembled WGS sequence"/>
</dbReference>
<name>A0A543CJM3_9ACTN</name>
<protein>
    <submittedName>
        <fullName evidence="8">Cytochrome P450</fullName>
    </submittedName>
</protein>
<dbReference type="Gene3D" id="1.10.630.10">
    <property type="entry name" value="Cytochrome P450"/>
    <property type="match status" value="1"/>
</dbReference>
<evidence type="ECO:0000256" key="7">
    <source>
        <dbReference type="RuleBase" id="RU000461"/>
    </source>
</evidence>
<keyword evidence="6 7" id="KW-0503">Monooxygenase</keyword>
<dbReference type="PRINTS" id="PR00359">
    <property type="entry name" value="BP450"/>
</dbReference>
<dbReference type="SUPFAM" id="SSF48264">
    <property type="entry name" value="Cytochrome P450"/>
    <property type="match status" value="1"/>
</dbReference>
<dbReference type="Pfam" id="PF00067">
    <property type="entry name" value="p450"/>
    <property type="match status" value="1"/>
</dbReference>
<dbReference type="PRINTS" id="PR00385">
    <property type="entry name" value="P450"/>
</dbReference>
<comment type="similarity">
    <text evidence="1 7">Belongs to the cytochrome P450 family.</text>
</comment>
<dbReference type="GO" id="GO:0020037">
    <property type="term" value="F:heme binding"/>
    <property type="evidence" value="ECO:0007669"/>
    <property type="project" value="InterPro"/>
</dbReference>
<dbReference type="InterPro" id="IPR001128">
    <property type="entry name" value="Cyt_P450"/>
</dbReference>
<dbReference type="InterPro" id="IPR017972">
    <property type="entry name" value="Cyt_P450_CS"/>
</dbReference>
<dbReference type="FunFam" id="1.10.630.10:FF:000018">
    <property type="entry name" value="Cytochrome P450 monooxygenase"/>
    <property type="match status" value="1"/>
</dbReference>
<evidence type="ECO:0000256" key="4">
    <source>
        <dbReference type="ARBA" id="ARBA00023002"/>
    </source>
</evidence>
<reference evidence="8 9" key="1">
    <citation type="submission" date="2019-06" db="EMBL/GenBank/DDBJ databases">
        <title>Sequencing the genomes of 1000 actinobacteria strains.</title>
        <authorList>
            <person name="Klenk H.-P."/>
        </authorList>
    </citation>
    <scope>NUCLEOTIDE SEQUENCE [LARGE SCALE GENOMIC DNA]</scope>
    <source>
        <strain evidence="8 9">DSM 102200</strain>
    </source>
</reference>
<gene>
    <name evidence="8" type="ORF">FB559_2877</name>
</gene>
<evidence type="ECO:0000256" key="5">
    <source>
        <dbReference type="ARBA" id="ARBA00023004"/>
    </source>
</evidence>
<evidence type="ECO:0000313" key="8">
    <source>
        <dbReference type="EMBL" id="TQL97298.1"/>
    </source>
</evidence>
<dbReference type="PANTHER" id="PTHR46696:SF4">
    <property type="entry name" value="BIOTIN BIOSYNTHESIS CYTOCHROME P450"/>
    <property type="match status" value="1"/>
</dbReference>
<comment type="caution">
    <text evidence="8">The sequence shown here is derived from an EMBL/GenBank/DDBJ whole genome shotgun (WGS) entry which is preliminary data.</text>
</comment>